<dbReference type="EMBL" id="JAVBVO010000003">
    <property type="protein sequence ID" value="MDZ5759016.1"/>
    <property type="molecule type" value="Genomic_DNA"/>
</dbReference>
<dbReference type="InterPro" id="IPR050661">
    <property type="entry name" value="BglG_antiterminators"/>
</dbReference>
<comment type="caution">
    <text evidence="4">The sequence shown here is derived from an EMBL/GenBank/DDBJ whole genome shotgun (WGS) entry which is preliminary data.</text>
</comment>
<evidence type="ECO:0000256" key="1">
    <source>
        <dbReference type="ARBA" id="ARBA00023015"/>
    </source>
</evidence>
<keyword evidence="2" id="KW-0804">Transcription</keyword>
<dbReference type="AlphaFoldDB" id="A0AAW9K2S2"/>
<dbReference type="PANTHER" id="PTHR30185:SF13">
    <property type="entry name" value="LICABCH OPERON REGULATOR-RELATED"/>
    <property type="match status" value="1"/>
</dbReference>
<gene>
    <name evidence="4" type="ORF">RAK27_10140</name>
</gene>
<reference evidence="4" key="1">
    <citation type="submission" date="2023-08" db="EMBL/GenBank/DDBJ databases">
        <title>Genomic characterization of piscicolin 126 produced by Carnobacterium maltaromaticum CM22 strain isolated from salmon (Salmo salar).</title>
        <authorList>
            <person name="Gonzalez-Gragera E."/>
            <person name="Garcia-Lopez J.D."/>
            <person name="Teso-Perez C."/>
            <person name="Gimenez-Hernandez I."/>
            <person name="Peralta-Sanchez J.M."/>
            <person name="Valdivia E."/>
            <person name="Montalban-Lopez M."/>
            <person name="Martin-Platero A.M."/>
            <person name="Banos A."/>
            <person name="Martinez-Bueno M."/>
        </authorList>
    </citation>
    <scope>NUCLEOTIDE SEQUENCE</scope>
    <source>
        <strain evidence="4">CM22</strain>
    </source>
</reference>
<dbReference type="PANTHER" id="PTHR30185">
    <property type="entry name" value="CRYPTIC BETA-GLUCOSIDE BGL OPERON ANTITERMINATOR"/>
    <property type="match status" value="1"/>
</dbReference>
<keyword evidence="1" id="KW-0805">Transcription regulation</keyword>
<organism evidence="4 5">
    <name type="scientific">Carnobacterium maltaromaticum</name>
    <name type="common">Carnobacterium piscicola</name>
    <dbReference type="NCBI Taxonomy" id="2751"/>
    <lineage>
        <taxon>Bacteria</taxon>
        <taxon>Bacillati</taxon>
        <taxon>Bacillota</taxon>
        <taxon>Bacilli</taxon>
        <taxon>Lactobacillales</taxon>
        <taxon>Carnobacteriaceae</taxon>
        <taxon>Carnobacterium</taxon>
    </lineage>
</organism>
<evidence type="ECO:0000259" key="3">
    <source>
        <dbReference type="Pfam" id="PF05043"/>
    </source>
</evidence>
<dbReference type="InterPro" id="IPR036388">
    <property type="entry name" value="WH-like_DNA-bd_sf"/>
</dbReference>
<proteinExistence type="predicted"/>
<accession>A0AAW9K2S2</accession>
<evidence type="ECO:0000313" key="4">
    <source>
        <dbReference type="EMBL" id="MDZ5759016.1"/>
    </source>
</evidence>
<dbReference type="RefSeq" id="WP_322809008.1">
    <property type="nucleotide sequence ID" value="NZ_JAVBVO010000003.1"/>
</dbReference>
<dbReference type="Pfam" id="PF05043">
    <property type="entry name" value="Mga"/>
    <property type="match status" value="1"/>
</dbReference>
<protein>
    <submittedName>
        <fullName evidence="4">Helix-turn-helix domain-containing protein</fullName>
    </submittedName>
</protein>
<feature type="domain" description="Mga helix-turn-helix" evidence="3">
    <location>
        <begin position="86"/>
        <end position="169"/>
    </location>
</feature>
<dbReference type="Proteomes" id="UP001290462">
    <property type="component" value="Unassembled WGS sequence"/>
</dbReference>
<evidence type="ECO:0000313" key="5">
    <source>
        <dbReference type="Proteomes" id="UP001290462"/>
    </source>
</evidence>
<sequence length="503" mass="59232">MELTKEARRILEQETLILLTLLLLINKQRDWISIDDLAKKTSYERRTIMKYLLKLKEQAEIFDSSQELIQVIKNNKVYCSFKDEIQLVMFITFIVEQSISVQLLKSIFFDEELNRIKFSTEHYISESTFRRTIHLFREQIIPFNIQLKSKKRYYYLIGDELQIRFYAYLAFWATYQGVSWPFPISEQKVRTTLTQLLGDSFLSLDHPYQKKLSYLFAVNYHRCKLGHNPVIENETQSVCNTISKKYLETIDNTSFLRPINWTENEAIFFLSQLQAEAFIYTTTLGDFFIKNHQSIASNPYYSLVIHKEELLNYYSLRLLKENVRLFDTYSLASHIHASFYNGFVGTLGGYDSDIISANDYPCLYHEMTSFIRHLQTKYPEQNFENGKYLLYRYTLLFSIVEKQVFFEPPIYLKFITDQSMVVQNLVCSKINSIFSHEFNLIFLSSSDTTQADISISTSVIPDLFNYLDRFEATYISNELSSSDIQILRTKFNGIVSSKMSPNN</sequence>
<dbReference type="Gene3D" id="1.10.10.10">
    <property type="entry name" value="Winged helix-like DNA-binding domain superfamily/Winged helix DNA-binding domain"/>
    <property type="match status" value="1"/>
</dbReference>
<evidence type="ECO:0000256" key="2">
    <source>
        <dbReference type="ARBA" id="ARBA00023163"/>
    </source>
</evidence>
<name>A0AAW9K2S2_CARML</name>
<dbReference type="InterPro" id="IPR007737">
    <property type="entry name" value="Mga_HTH"/>
</dbReference>